<dbReference type="EMBL" id="SEYY01003775">
    <property type="protein sequence ID" value="KAB7504087.1"/>
    <property type="molecule type" value="Genomic_DNA"/>
</dbReference>
<sequence>MPHKTYHGRTGRVFNVTQHAVGVIVNKRVKGRIIAKRINVRVEHINHSKCKKDFYERIKANKEKLRVAKEKKRWVSLKRQPKQPRPTHVVSLVKTKPEFLTPLPYEFIA</sequence>
<dbReference type="InterPro" id="IPR008991">
    <property type="entry name" value="Translation_prot_SH3-like_sf"/>
</dbReference>
<evidence type="ECO:0000256" key="4">
    <source>
        <dbReference type="ARBA" id="ARBA00035219"/>
    </source>
</evidence>
<keyword evidence="7" id="KW-1185">Reference proteome</keyword>
<dbReference type="PANTHER" id="PTHR20981">
    <property type="entry name" value="60S RIBOSOMAL PROTEIN L21"/>
    <property type="match status" value="1"/>
</dbReference>
<evidence type="ECO:0000313" key="7">
    <source>
        <dbReference type="Proteomes" id="UP000326759"/>
    </source>
</evidence>
<organism evidence="6 7">
    <name type="scientific">Armadillidium nasatum</name>
    <dbReference type="NCBI Taxonomy" id="96803"/>
    <lineage>
        <taxon>Eukaryota</taxon>
        <taxon>Metazoa</taxon>
        <taxon>Ecdysozoa</taxon>
        <taxon>Arthropoda</taxon>
        <taxon>Crustacea</taxon>
        <taxon>Multicrustacea</taxon>
        <taxon>Malacostraca</taxon>
        <taxon>Eumalacostraca</taxon>
        <taxon>Peracarida</taxon>
        <taxon>Isopoda</taxon>
        <taxon>Oniscidea</taxon>
        <taxon>Crinocheta</taxon>
        <taxon>Armadillidiidae</taxon>
        <taxon>Armadillidium</taxon>
    </lineage>
</organism>
<evidence type="ECO:0000313" key="6">
    <source>
        <dbReference type="EMBL" id="KAB7504087.1"/>
    </source>
</evidence>
<dbReference type="Gene3D" id="2.30.30.70">
    <property type="entry name" value="Ribosomal protein L21"/>
    <property type="match status" value="1"/>
</dbReference>
<dbReference type="InterPro" id="IPR036948">
    <property type="entry name" value="Ribosomal_eL21_sf"/>
</dbReference>
<proteinExistence type="inferred from homology"/>
<dbReference type="OrthoDB" id="1539250at2759"/>
<keyword evidence="2 6" id="KW-0689">Ribosomal protein</keyword>
<dbReference type="FunFam" id="2.30.30.70:FF:000001">
    <property type="entry name" value="60S ribosomal protein L21"/>
    <property type="match status" value="1"/>
</dbReference>
<comment type="caution">
    <text evidence="6">The sequence shown here is derived from an EMBL/GenBank/DDBJ whole genome shotgun (WGS) entry which is preliminary data.</text>
</comment>
<name>A0A5N5TCX8_9CRUS</name>
<dbReference type="GO" id="GO:0005840">
    <property type="term" value="C:ribosome"/>
    <property type="evidence" value="ECO:0007669"/>
    <property type="project" value="UniProtKB-KW"/>
</dbReference>
<dbReference type="Gene3D" id="6.10.250.3260">
    <property type="match status" value="1"/>
</dbReference>
<gene>
    <name evidence="6" type="ORF">Anas_08767</name>
</gene>
<dbReference type="Proteomes" id="UP000326759">
    <property type="component" value="Unassembled WGS sequence"/>
</dbReference>
<reference evidence="6 7" key="1">
    <citation type="journal article" date="2019" name="PLoS Biol.">
        <title>Sex chromosomes control vertical transmission of feminizing Wolbachia symbionts in an isopod.</title>
        <authorList>
            <person name="Becking T."/>
            <person name="Chebbi M.A."/>
            <person name="Giraud I."/>
            <person name="Moumen B."/>
            <person name="Laverre T."/>
            <person name="Caubet Y."/>
            <person name="Peccoud J."/>
            <person name="Gilbert C."/>
            <person name="Cordaux R."/>
        </authorList>
    </citation>
    <scope>NUCLEOTIDE SEQUENCE [LARGE SCALE GENOMIC DNA]</scope>
    <source>
        <strain evidence="6">ANa2</strain>
        <tissue evidence="6">Whole body excluding digestive tract and cuticle</tissue>
    </source>
</reference>
<evidence type="ECO:0000256" key="3">
    <source>
        <dbReference type="ARBA" id="ARBA00023274"/>
    </source>
</evidence>
<evidence type="ECO:0000256" key="1">
    <source>
        <dbReference type="ARBA" id="ARBA00008427"/>
    </source>
</evidence>
<dbReference type="Pfam" id="PF01157">
    <property type="entry name" value="Ribosomal_L21e"/>
    <property type="match status" value="1"/>
</dbReference>
<protein>
    <recommendedName>
        <fullName evidence="4">Large ribosomal subunit protein eL21</fullName>
    </recommendedName>
    <alternativeName>
        <fullName evidence="5">60S ribosomal protein L21</fullName>
    </alternativeName>
</protein>
<comment type="similarity">
    <text evidence="1">Belongs to the eukaryotic ribosomal protein eL21 family.</text>
</comment>
<dbReference type="GO" id="GO:0003735">
    <property type="term" value="F:structural constituent of ribosome"/>
    <property type="evidence" value="ECO:0007669"/>
    <property type="project" value="InterPro"/>
</dbReference>
<dbReference type="AlphaFoldDB" id="A0A5N5TCX8"/>
<keyword evidence="3" id="KW-0687">Ribonucleoprotein</keyword>
<dbReference type="FunFam" id="6.10.250.3260:FF:000001">
    <property type="entry name" value="60S ribosomal protein L21"/>
    <property type="match status" value="1"/>
</dbReference>
<dbReference type="InterPro" id="IPR001147">
    <property type="entry name" value="Ribosomal_eL21"/>
</dbReference>
<dbReference type="SUPFAM" id="SSF50104">
    <property type="entry name" value="Translation proteins SH3-like domain"/>
    <property type="match status" value="1"/>
</dbReference>
<evidence type="ECO:0000256" key="2">
    <source>
        <dbReference type="ARBA" id="ARBA00022980"/>
    </source>
</evidence>
<dbReference type="GO" id="GO:1990904">
    <property type="term" value="C:ribonucleoprotein complex"/>
    <property type="evidence" value="ECO:0007669"/>
    <property type="project" value="UniProtKB-KW"/>
</dbReference>
<dbReference type="GO" id="GO:0006412">
    <property type="term" value="P:translation"/>
    <property type="evidence" value="ECO:0007669"/>
    <property type="project" value="InterPro"/>
</dbReference>
<accession>A0A5N5TCX8</accession>
<evidence type="ECO:0000256" key="5">
    <source>
        <dbReference type="ARBA" id="ARBA00035327"/>
    </source>
</evidence>